<sequence length="498" mass="55868">MPSQTQQLHFVLFPLMAQGHMIPMIDIARLLAQHGVMISIVTTPLNAARFKTVLARAVKSGLKIQVFELQFPFEIAGLPEGCENFDMLPSLEMGKHMFTAIIELEKQADKLHEELIPQPSCIISDMCVTWTTRIASKWKVPRISFIGYSCFCMLCGHNMRVSKVLENITSESEYFTVPGLPDNIKFTKAQIPFLVNLDELANRILAAEKDSYGLIINTFEELEAPFLQQYKKAGQYNRIWCVGPVSQCNKDTLDKAERGNETCIKGHECLRWLDSWQPGSVVYACLGSLPNIPTSQFTELGLGLEASNRPFIWVVRGGERSKEIEKWISETGFEERTKGRGLVMCGWAPQVMILSHPAIGGFLTHCGWNSTLEAISSGVPVITWPLFADQFCNEKLAVQVLKIGVRVGVEVPERGVEEGQNGVLVKKEDVEKALNDLMKEGEEREERRRRVKELAEMAKKATEEGGSSCLNIKLLIQDIMQHVNEEASPPPIKYPENS</sequence>
<evidence type="ECO:0000256" key="4">
    <source>
        <dbReference type="ARBA" id="ARBA00022679"/>
    </source>
</evidence>
<comment type="similarity">
    <text evidence="2 6">Belongs to the UDP-glycosyltransferase family.</text>
</comment>
<evidence type="ECO:0000256" key="2">
    <source>
        <dbReference type="ARBA" id="ARBA00009995"/>
    </source>
</evidence>
<dbReference type="EMBL" id="CM004387">
    <property type="protein sequence ID" value="OAY60544.1"/>
    <property type="molecule type" value="Genomic_DNA"/>
</dbReference>
<protein>
    <recommendedName>
        <fullName evidence="7">Glycosyltransferase</fullName>
        <ecNumber evidence="7">2.4.1.-</ecNumber>
    </recommendedName>
</protein>
<dbReference type="SUPFAM" id="SSF53756">
    <property type="entry name" value="UDP-Glycosyltransferase/glycogen phosphorylase"/>
    <property type="match status" value="1"/>
</dbReference>
<gene>
    <name evidence="10" type="ORF">MANES_01G120500v8</name>
</gene>
<dbReference type="OrthoDB" id="5835829at2759"/>
<dbReference type="CDD" id="cd03784">
    <property type="entry name" value="GT1_Gtf-like"/>
    <property type="match status" value="1"/>
</dbReference>
<evidence type="ECO:0000256" key="7">
    <source>
        <dbReference type="RuleBase" id="RU362057"/>
    </source>
</evidence>
<comment type="pathway">
    <text evidence="1">Pigment biosynthesis; anthocyanin biosynthesis.</text>
</comment>
<comment type="catalytic activity">
    <reaction evidence="5">
        <text>an anthocyanidin + UDP-alpha-D-glucose + H(+) = an anthocyanidin 3-O-beta-D-glucoside + UDP</text>
        <dbReference type="Rhea" id="RHEA:20093"/>
        <dbReference type="ChEBI" id="CHEBI:15378"/>
        <dbReference type="ChEBI" id="CHEBI:16307"/>
        <dbReference type="ChEBI" id="CHEBI:58223"/>
        <dbReference type="ChEBI" id="CHEBI:58885"/>
        <dbReference type="ChEBI" id="CHEBI:143576"/>
        <dbReference type="EC" id="2.4.1.115"/>
    </reaction>
</comment>
<dbReference type="InterPro" id="IPR002213">
    <property type="entry name" value="UDP_glucos_trans"/>
</dbReference>
<evidence type="ECO:0000256" key="3">
    <source>
        <dbReference type="ARBA" id="ARBA00022676"/>
    </source>
</evidence>
<dbReference type="PANTHER" id="PTHR48047:SF229">
    <property type="entry name" value="UDP-GLYCOSYLTRANSFERASE 73C3-RELATED"/>
    <property type="match status" value="1"/>
</dbReference>
<dbReference type="GO" id="GO:0035251">
    <property type="term" value="F:UDP-glucosyltransferase activity"/>
    <property type="evidence" value="ECO:0000318"/>
    <property type="project" value="GO_Central"/>
</dbReference>
<dbReference type="FunFam" id="3.40.50.2000:FF:000047">
    <property type="entry name" value="Glycosyltransferase"/>
    <property type="match status" value="1"/>
</dbReference>
<evidence type="ECO:0000313" key="10">
    <source>
        <dbReference type="EMBL" id="OAY60544.1"/>
    </source>
</evidence>
<evidence type="ECO:0000256" key="8">
    <source>
        <dbReference type="SAM" id="Coils"/>
    </source>
</evidence>
<evidence type="ECO:0000256" key="6">
    <source>
        <dbReference type="RuleBase" id="RU003718"/>
    </source>
</evidence>
<proteinExistence type="inferred from homology"/>
<dbReference type="GO" id="GO:0047213">
    <property type="term" value="F:anthocyanidin 3-O-glucosyltransferase activity"/>
    <property type="evidence" value="ECO:0007669"/>
    <property type="project" value="UniProtKB-EC"/>
</dbReference>
<evidence type="ECO:0000256" key="1">
    <source>
        <dbReference type="ARBA" id="ARBA00004935"/>
    </source>
</evidence>
<dbReference type="GO" id="GO:0009718">
    <property type="term" value="P:anthocyanin-containing compound biosynthetic process"/>
    <property type="evidence" value="ECO:0007669"/>
    <property type="project" value="UniProtKB-UniPathway"/>
</dbReference>
<dbReference type="EC" id="2.4.1.-" evidence="7"/>
<dbReference type="UniPathway" id="UPA00009"/>
<dbReference type="AlphaFoldDB" id="A0A2C9WJY3"/>
<dbReference type="Proteomes" id="UP000091857">
    <property type="component" value="Chromosome 1"/>
</dbReference>
<keyword evidence="4 6" id="KW-0808">Transferase</keyword>
<organism evidence="10 11">
    <name type="scientific">Manihot esculenta</name>
    <name type="common">Cassava</name>
    <name type="synonym">Jatropha manihot</name>
    <dbReference type="NCBI Taxonomy" id="3983"/>
    <lineage>
        <taxon>Eukaryota</taxon>
        <taxon>Viridiplantae</taxon>
        <taxon>Streptophyta</taxon>
        <taxon>Embryophyta</taxon>
        <taxon>Tracheophyta</taxon>
        <taxon>Spermatophyta</taxon>
        <taxon>Magnoliopsida</taxon>
        <taxon>eudicotyledons</taxon>
        <taxon>Gunneridae</taxon>
        <taxon>Pentapetalae</taxon>
        <taxon>rosids</taxon>
        <taxon>fabids</taxon>
        <taxon>Malpighiales</taxon>
        <taxon>Euphorbiaceae</taxon>
        <taxon>Crotonoideae</taxon>
        <taxon>Manihoteae</taxon>
        <taxon>Manihot</taxon>
    </lineage>
</organism>
<dbReference type="OMA" id="MCLHYTA"/>
<name>A0A2C9WJY3_MANES</name>
<dbReference type="Pfam" id="PF26168">
    <property type="entry name" value="Glyco_transf_N"/>
    <property type="match status" value="1"/>
</dbReference>
<dbReference type="Pfam" id="PF00201">
    <property type="entry name" value="UDPGT"/>
    <property type="match status" value="1"/>
</dbReference>
<dbReference type="PROSITE" id="PS00375">
    <property type="entry name" value="UDPGT"/>
    <property type="match status" value="1"/>
</dbReference>
<keyword evidence="8" id="KW-0175">Coiled coil</keyword>
<reference evidence="11" key="1">
    <citation type="journal article" date="2016" name="Nat. Biotechnol.">
        <title>Sequencing wild and cultivated cassava and related species reveals extensive interspecific hybridization and genetic diversity.</title>
        <authorList>
            <person name="Bredeson J.V."/>
            <person name="Lyons J.B."/>
            <person name="Prochnik S.E."/>
            <person name="Wu G.A."/>
            <person name="Ha C.M."/>
            <person name="Edsinger-Gonzales E."/>
            <person name="Grimwood J."/>
            <person name="Schmutz J."/>
            <person name="Rabbi I.Y."/>
            <person name="Egesi C."/>
            <person name="Nauluvula P."/>
            <person name="Lebot V."/>
            <person name="Ndunguru J."/>
            <person name="Mkamilo G."/>
            <person name="Bart R.S."/>
            <person name="Setter T.L."/>
            <person name="Gleadow R.M."/>
            <person name="Kulakow P."/>
            <person name="Ferguson M.E."/>
            <person name="Rounsley S."/>
            <person name="Rokhsar D.S."/>
        </authorList>
    </citation>
    <scope>NUCLEOTIDE SEQUENCE [LARGE SCALE GENOMIC DNA]</scope>
    <source>
        <strain evidence="11">cv. AM560-2</strain>
    </source>
</reference>
<dbReference type="Gene3D" id="3.40.50.2000">
    <property type="entry name" value="Glycogen Phosphorylase B"/>
    <property type="match status" value="2"/>
</dbReference>
<evidence type="ECO:0000313" key="11">
    <source>
        <dbReference type="Proteomes" id="UP000091857"/>
    </source>
</evidence>
<dbReference type="FunFam" id="3.40.50.2000:FF:000071">
    <property type="entry name" value="Glycosyltransferase"/>
    <property type="match status" value="1"/>
</dbReference>
<accession>A0A2C9WJY3</accession>
<comment type="caution">
    <text evidence="10">The sequence shown here is derived from an EMBL/GenBank/DDBJ whole genome shotgun (WGS) entry which is preliminary data.</text>
</comment>
<evidence type="ECO:0000256" key="5">
    <source>
        <dbReference type="ARBA" id="ARBA00047606"/>
    </source>
</evidence>
<dbReference type="InterPro" id="IPR035595">
    <property type="entry name" value="UDP_glycos_trans_CS"/>
</dbReference>
<dbReference type="PANTHER" id="PTHR48047">
    <property type="entry name" value="GLYCOSYLTRANSFERASE"/>
    <property type="match status" value="1"/>
</dbReference>
<feature type="domain" description="Glycosyltransferase N-terminal" evidence="9">
    <location>
        <begin position="9"/>
        <end position="246"/>
    </location>
</feature>
<keyword evidence="11" id="KW-1185">Reference proteome</keyword>
<evidence type="ECO:0000259" key="9">
    <source>
        <dbReference type="Pfam" id="PF26168"/>
    </source>
</evidence>
<feature type="coiled-coil region" evidence="8">
    <location>
        <begin position="427"/>
        <end position="464"/>
    </location>
</feature>
<dbReference type="InterPro" id="IPR058980">
    <property type="entry name" value="Glyco_transf_N"/>
</dbReference>
<keyword evidence="3 6" id="KW-0328">Glycosyltransferase</keyword>
<dbReference type="Gramene" id="Manes.01G120500.1.v8.1">
    <property type="protein sequence ID" value="Manes.01G120500.1.v8.1.CDS.1"/>
    <property type="gene ID" value="Manes.01G120500.v8.1"/>
</dbReference>